<dbReference type="RefSeq" id="WP_012110224.1">
    <property type="nucleotide sequence ID" value="NC_009719.1"/>
</dbReference>
<evidence type="ECO:0000313" key="3">
    <source>
        <dbReference type="EMBL" id="ABS62950.1"/>
    </source>
</evidence>
<dbReference type="Gene3D" id="2.40.50.90">
    <property type="match status" value="1"/>
</dbReference>
<dbReference type="HOGENOM" id="CLU_046484_12_0_5"/>
<evidence type="ECO:0000259" key="2">
    <source>
        <dbReference type="PROSITE" id="PS50830"/>
    </source>
</evidence>
<gene>
    <name evidence="3" type="ordered locus">Plav_1330</name>
</gene>
<dbReference type="Proteomes" id="UP000006377">
    <property type="component" value="Chromosome"/>
</dbReference>
<dbReference type="AlphaFoldDB" id="A7HSR7"/>
<dbReference type="EMBL" id="CP000774">
    <property type="protein sequence ID" value="ABS62950.1"/>
    <property type="molecule type" value="Genomic_DNA"/>
</dbReference>
<keyword evidence="4" id="KW-1185">Reference proteome</keyword>
<name>A7HSR7_PARL1</name>
<dbReference type="eggNOG" id="COG1525">
    <property type="taxonomic scope" value="Bacteria"/>
</dbReference>
<feature type="chain" id="PRO_5002707432" evidence="1">
    <location>
        <begin position="23"/>
        <end position="159"/>
    </location>
</feature>
<feature type="domain" description="TNase-like" evidence="2">
    <location>
        <begin position="28"/>
        <end position="159"/>
    </location>
</feature>
<dbReference type="KEGG" id="pla:Plav_1330"/>
<organism evidence="3 4">
    <name type="scientific">Parvibaculum lavamentivorans (strain DS-1 / DSM 13023 / NCIMB 13966)</name>
    <dbReference type="NCBI Taxonomy" id="402881"/>
    <lineage>
        <taxon>Bacteria</taxon>
        <taxon>Pseudomonadati</taxon>
        <taxon>Pseudomonadota</taxon>
        <taxon>Alphaproteobacteria</taxon>
        <taxon>Hyphomicrobiales</taxon>
        <taxon>Parvibaculaceae</taxon>
        <taxon>Parvibaculum</taxon>
    </lineage>
</organism>
<dbReference type="PROSITE" id="PS50830">
    <property type="entry name" value="TNASE_3"/>
    <property type="match status" value="1"/>
</dbReference>
<accession>A7HSR7</accession>
<dbReference type="InterPro" id="IPR016071">
    <property type="entry name" value="Staphylococal_nuclease_OB-fold"/>
</dbReference>
<dbReference type="Pfam" id="PF00565">
    <property type="entry name" value="SNase"/>
    <property type="match status" value="1"/>
</dbReference>
<feature type="signal peptide" evidence="1">
    <location>
        <begin position="1"/>
        <end position="22"/>
    </location>
</feature>
<dbReference type="InterPro" id="IPR035437">
    <property type="entry name" value="SNase_OB-fold_sf"/>
</dbReference>
<reference evidence="3 4" key="1">
    <citation type="journal article" date="2011" name="Stand. Genomic Sci.">
        <title>Complete genome sequence of Parvibaculum lavamentivorans type strain (DS-1(T)).</title>
        <authorList>
            <person name="Schleheck D."/>
            <person name="Weiss M."/>
            <person name="Pitluck S."/>
            <person name="Bruce D."/>
            <person name="Land M.L."/>
            <person name="Han S."/>
            <person name="Saunders E."/>
            <person name="Tapia R."/>
            <person name="Detter C."/>
            <person name="Brettin T."/>
            <person name="Han J."/>
            <person name="Woyke T."/>
            <person name="Goodwin L."/>
            <person name="Pennacchio L."/>
            <person name="Nolan M."/>
            <person name="Cook A.M."/>
            <person name="Kjelleberg S."/>
            <person name="Thomas T."/>
        </authorList>
    </citation>
    <scope>NUCLEOTIDE SEQUENCE [LARGE SCALE GENOMIC DNA]</scope>
    <source>
        <strain evidence="4">DS-1 / DSM 13023 / NCIMB 13966</strain>
    </source>
</reference>
<evidence type="ECO:0000256" key="1">
    <source>
        <dbReference type="SAM" id="SignalP"/>
    </source>
</evidence>
<dbReference type="OrthoDB" id="309040at2"/>
<evidence type="ECO:0000313" key="4">
    <source>
        <dbReference type="Proteomes" id="UP000006377"/>
    </source>
</evidence>
<dbReference type="SUPFAM" id="SSF50199">
    <property type="entry name" value="Staphylococcal nuclease"/>
    <property type="match status" value="1"/>
</dbReference>
<keyword evidence="1" id="KW-0732">Signal</keyword>
<proteinExistence type="predicted"/>
<dbReference type="SMART" id="SM00318">
    <property type="entry name" value="SNc"/>
    <property type="match status" value="1"/>
</dbReference>
<protein>
    <submittedName>
        <fullName evidence="3">Nuclease (SNase domain protein)</fullName>
    </submittedName>
</protein>
<dbReference type="STRING" id="402881.Plav_1330"/>
<sequence>MRAYLASLFALSAAFPSSAAFAAERLAGPVEAEVVRVIDGDSLVVRARIWLGQTVETHVRLAGIDTPELRGKCEEEKARARAARDALASLTQGRVRLSDIETDKYGGRVLARIESAFHGDVAAALIAKGHARVYDGGARAGWCRLAALPLAPPPEESAN</sequence>